<name>A0A0K6H6Q6_9GAMM</name>
<dbReference type="InterPro" id="IPR008207">
    <property type="entry name" value="Sig_transdc_His_kin_Hpt_dom"/>
</dbReference>
<keyword evidence="5" id="KW-1185">Reference proteome</keyword>
<proteinExistence type="predicted"/>
<dbReference type="Gene3D" id="1.20.120.160">
    <property type="entry name" value="HPT domain"/>
    <property type="match status" value="1"/>
</dbReference>
<dbReference type="InterPro" id="IPR036641">
    <property type="entry name" value="HPT_dom_sf"/>
</dbReference>
<dbReference type="AlphaFoldDB" id="A0A0K6H6Q6"/>
<dbReference type="Pfam" id="PF01627">
    <property type="entry name" value="Hpt"/>
    <property type="match status" value="1"/>
</dbReference>
<evidence type="ECO:0000256" key="1">
    <source>
        <dbReference type="ARBA" id="ARBA00023012"/>
    </source>
</evidence>
<dbReference type="PROSITE" id="PS50894">
    <property type="entry name" value="HPT"/>
    <property type="match status" value="1"/>
</dbReference>
<accession>A0A0K6H6Q6</accession>
<evidence type="ECO:0000259" key="3">
    <source>
        <dbReference type="PROSITE" id="PS50894"/>
    </source>
</evidence>
<keyword evidence="2" id="KW-0597">Phosphoprotein</keyword>
<feature type="domain" description="HPt" evidence="3">
    <location>
        <begin position="40"/>
        <end position="131"/>
    </location>
</feature>
<reference evidence="5" key="1">
    <citation type="submission" date="2015-08" db="EMBL/GenBank/DDBJ databases">
        <authorList>
            <person name="Varghese N."/>
        </authorList>
    </citation>
    <scope>NUCLEOTIDE SEQUENCE [LARGE SCALE GENOMIC DNA]</scope>
    <source>
        <strain evidence="5">DSM 27808</strain>
    </source>
</reference>
<dbReference type="GO" id="GO:0000160">
    <property type="term" value="P:phosphorelay signal transduction system"/>
    <property type="evidence" value="ECO:0007669"/>
    <property type="project" value="UniProtKB-KW"/>
</dbReference>
<sequence length="137" mass="16604">MPDWVQNQRKSFRLRVSKKMDKETTMLDEKLLEQYYELLGKEGVHEMYETFSDNIGGYLKRLNELVQERDETETRRQAHKLKGACRSVGLRQLASQMERLEREEWHWQDADELMAQWSLELPLHQHELRHWLHARGI</sequence>
<evidence type="ECO:0000256" key="2">
    <source>
        <dbReference type="PROSITE-ProRule" id="PRU00110"/>
    </source>
</evidence>
<evidence type="ECO:0000313" key="5">
    <source>
        <dbReference type="Proteomes" id="UP000182598"/>
    </source>
</evidence>
<keyword evidence="1" id="KW-0902">Two-component regulatory system</keyword>
<organism evidence="4 5">
    <name type="scientific">Pseudidiomarina woesei</name>
    <dbReference type="NCBI Taxonomy" id="1381080"/>
    <lineage>
        <taxon>Bacteria</taxon>
        <taxon>Pseudomonadati</taxon>
        <taxon>Pseudomonadota</taxon>
        <taxon>Gammaproteobacteria</taxon>
        <taxon>Alteromonadales</taxon>
        <taxon>Idiomarinaceae</taxon>
        <taxon>Pseudidiomarina</taxon>
    </lineage>
</organism>
<dbReference type="EMBL" id="CYHB01000004">
    <property type="protein sequence ID" value="CUA86666.1"/>
    <property type="molecule type" value="Genomic_DNA"/>
</dbReference>
<dbReference type="GO" id="GO:0004672">
    <property type="term" value="F:protein kinase activity"/>
    <property type="evidence" value="ECO:0007669"/>
    <property type="project" value="UniProtKB-ARBA"/>
</dbReference>
<protein>
    <submittedName>
        <fullName evidence="4">HPt (Histidine-containing phosphotransfer) domain</fullName>
    </submittedName>
</protein>
<evidence type="ECO:0000313" key="4">
    <source>
        <dbReference type="EMBL" id="CUA86666.1"/>
    </source>
</evidence>
<dbReference type="Proteomes" id="UP000182598">
    <property type="component" value="Unassembled WGS sequence"/>
</dbReference>
<gene>
    <name evidence="4" type="ORF">Ga0061064_1566</name>
</gene>
<dbReference type="CDD" id="cd00088">
    <property type="entry name" value="HPT"/>
    <property type="match status" value="1"/>
</dbReference>
<dbReference type="SUPFAM" id="SSF47226">
    <property type="entry name" value="Histidine-containing phosphotransfer domain, HPT domain"/>
    <property type="match status" value="1"/>
</dbReference>
<feature type="modified residue" description="Phosphohistidine" evidence="2">
    <location>
        <position position="79"/>
    </location>
</feature>